<evidence type="ECO:0000256" key="1">
    <source>
        <dbReference type="ARBA" id="ARBA00002290"/>
    </source>
</evidence>
<keyword evidence="8 9" id="KW-0143">Chaperone</keyword>
<evidence type="ECO:0000256" key="10">
    <source>
        <dbReference type="RuleBase" id="RU003322"/>
    </source>
</evidence>
<dbReference type="PANTHER" id="PTHR19375">
    <property type="entry name" value="HEAT SHOCK PROTEIN 70KDA"/>
    <property type="match status" value="1"/>
</dbReference>
<keyword evidence="11" id="KW-0175">Coiled coil</keyword>
<dbReference type="PROSITE" id="PS01036">
    <property type="entry name" value="HSP70_3"/>
    <property type="match status" value="1"/>
</dbReference>
<evidence type="ECO:0000256" key="3">
    <source>
        <dbReference type="ARBA" id="ARBA00014415"/>
    </source>
</evidence>
<feature type="compositionally biased region" description="Low complexity" evidence="12">
    <location>
        <begin position="600"/>
        <end position="629"/>
    </location>
</feature>
<dbReference type="SUPFAM" id="SSF53067">
    <property type="entry name" value="Actin-like ATPase domain"/>
    <property type="match status" value="2"/>
</dbReference>
<dbReference type="OrthoDB" id="9766019at2"/>
<dbReference type="NCBIfam" id="NF003520">
    <property type="entry name" value="PRK05183.1"/>
    <property type="match status" value="1"/>
</dbReference>
<dbReference type="InterPro" id="IPR012725">
    <property type="entry name" value="Chaperone_DnaK"/>
</dbReference>
<keyword evidence="5 9" id="KW-0547">Nucleotide-binding</keyword>
<feature type="compositionally biased region" description="Basic and acidic residues" evidence="12">
    <location>
        <begin position="550"/>
        <end position="584"/>
    </location>
</feature>
<dbReference type="InterPro" id="IPR029047">
    <property type="entry name" value="HSP70_peptide-bd_sf"/>
</dbReference>
<dbReference type="GO" id="GO:0140662">
    <property type="term" value="F:ATP-dependent protein folding chaperone"/>
    <property type="evidence" value="ECO:0007669"/>
    <property type="project" value="InterPro"/>
</dbReference>
<dbReference type="Proteomes" id="UP000297567">
    <property type="component" value="Unassembled WGS sequence"/>
</dbReference>
<evidence type="ECO:0000256" key="11">
    <source>
        <dbReference type="SAM" id="Coils"/>
    </source>
</evidence>
<evidence type="ECO:0000256" key="2">
    <source>
        <dbReference type="ARBA" id="ARBA00007381"/>
    </source>
</evidence>
<evidence type="ECO:0000256" key="12">
    <source>
        <dbReference type="SAM" id="MobiDB-lite"/>
    </source>
</evidence>
<dbReference type="NCBIfam" id="NF001413">
    <property type="entry name" value="PRK00290.1"/>
    <property type="match status" value="1"/>
</dbReference>
<feature type="modified residue" description="Phosphothreonine; by autocatalysis" evidence="9">
    <location>
        <position position="199"/>
    </location>
</feature>
<dbReference type="InterPro" id="IPR043129">
    <property type="entry name" value="ATPase_NBD"/>
</dbReference>
<evidence type="ECO:0000313" key="13">
    <source>
        <dbReference type="EMBL" id="TGL65560.1"/>
    </source>
</evidence>
<gene>
    <name evidence="9 13" type="primary">dnaK</name>
    <name evidence="13" type="ORF">EHQ62_13440</name>
</gene>
<dbReference type="NCBIfam" id="TIGR02350">
    <property type="entry name" value="prok_dnaK"/>
    <property type="match status" value="1"/>
</dbReference>
<dbReference type="SUPFAM" id="SSF100934">
    <property type="entry name" value="Heat shock protein 70kD (HSP70), C-terminal subdomain"/>
    <property type="match status" value="1"/>
</dbReference>
<comment type="caution">
    <text evidence="13">The sequence shown here is derived from an EMBL/GenBank/DDBJ whole genome shotgun (WGS) entry which is preliminary data.</text>
</comment>
<feature type="region of interest" description="Disordered" evidence="12">
    <location>
        <begin position="550"/>
        <end position="586"/>
    </location>
</feature>
<evidence type="ECO:0000313" key="14">
    <source>
        <dbReference type="Proteomes" id="UP000297567"/>
    </source>
</evidence>
<dbReference type="HAMAP" id="MF_00332">
    <property type="entry name" value="DnaK"/>
    <property type="match status" value="1"/>
</dbReference>
<dbReference type="CDD" id="cd10234">
    <property type="entry name" value="ASKHA_NBD_HSP70_DnaK-like"/>
    <property type="match status" value="1"/>
</dbReference>
<dbReference type="PRINTS" id="PR00301">
    <property type="entry name" value="HEATSHOCK70"/>
</dbReference>
<evidence type="ECO:0000256" key="8">
    <source>
        <dbReference type="ARBA" id="ARBA00023186"/>
    </source>
</evidence>
<evidence type="ECO:0000256" key="5">
    <source>
        <dbReference type="ARBA" id="ARBA00022741"/>
    </source>
</evidence>
<dbReference type="Gene3D" id="1.20.1270.10">
    <property type="match status" value="1"/>
</dbReference>
<dbReference type="FunFam" id="2.60.34.10:FF:000014">
    <property type="entry name" value="Chaperone protein DnaK HSP70"/>
    <property type="match status" value="1"/>
</dbReference>
<evidence type="ECO:0000256" key="6">
    <source>
        <dbReference type="ARBA" id="ARBA00022840"/>
    </source>
</evidence>
<feature type="coiled-coil region" evidence="11">
    <location>
        <begin position="518"/>
        <end position="545"/>
    </location>
</feature>
<dbReference type="Gene3D" id="3.90.640.10">
    <property type="entry name" value="Actin, Chain A, domain 4"/>
    <property type="match status" value="1"/>
</dbReference>
<dbReference type="FunFam" id="3.90.640.10:FF:000003">
    <property type="entry name" value="Molecular chaperone DnaK"/>
    <property type="match status" value="1"/>
</dbReference>
<dbReference type="PROSITE" id="PS00297">
    <property type="entry name" value="HSP70_1"/>
    <property type="match status" value="1"/>
</dbReference>
<sequence length="644" mass="69019">MSKEKIIGIDLGTTNSCVAVMEGGDPVVIQNSEGARTTPSIVAFTAKGETIVGQFAKNQAITNAVNTIRSAKRFIGRRFNEAGDEAKMVSYKVIRAGNDGVKFETVSGEFTPQEIAARVLQKMKKTAEDFLGHEVKKAVVTVPAYFNDEQRQATKDAGRIAGLEVERIINEPTAAALAYGFDKKKTNAKIAVYDLGGGTFDVSILELGDGVFEVKSTNGDTHLGGDDFDNVVMQWMIDEFKKQTGIDISGDKNTVQRLKEAAEKAKIELSGTSSTQINLPFITADASGPKHLDMTLTKAKFDEITRSLVERTRIPCQNALKDAGLSASEIDEVILVGGSTRIPAVQALVKEIFAKEPNKSVNPDEVVAIGAAIQGGVLAGDVTDVLLLDVTPLSLGIETLGGVMTKLIERNTTIPTRKSQVFSTAADNQTTVSVHVLQGEREMASANRTLGRFDLVGIPSAPRGVPQIEVTFDIDANGIVHVSAKDLGTGKEQKIRIESSSGLSEEEIKKMVKDAEAHAEEDKKLREAADTKNELEAIVYQLEKTIGESADKLDESEKQRAQDEIKRGREAMESGDLERMKASRDSIQQVAMQIGQKIYSQAGPEQGAPGAEAGAGASQGASGSNASGEKVVDADYTVVDEDKK</sequence>
<dbReference type="GO" id="GO:0051082">
    <property type="term" value="F:unfolded protein binding"/>
    <property type="evidence" value="ECO:0007669"/>
    <property type="project" value="InterPro"/>
</dbReference>
<keyword evidence="7 9" id="KW-0346">Stress response</keyword>
<dbReference type="Gene3D" id="3.30.420.40">
    <property type="match status" value="2"/>
</dbReference>
<dbReference type="Gene3D" id="2.60.34.10">
    <property type="entry name" value="Substrate Binding Domain Of DNAk, Chain A, domain 1"/>
    <property type="match status" value="1"/>
</dbReference>
<dbReference type="InterPro" id="IPR013126">
    <property type="entry name" value="Hsp_70_fam"/>
</dbReference>
<comment type="function">
    <text evidence="1 9">Acts as a chaperone.</text>
</comment>
<dbReference type="SUPFAM" id="SSF100920">
    <property type="entry name" value="Heat shock protein 70kD (HSP70), peptide-binding domain"/>
    <property type="match status" value="1"/>
</dbReference>
<dbReference type="PROSITE" id="PS00329">
    <property type="entry name" value="HSP70_2"/>
    <property type="match status" value="1"/>
</dbReference>
<dbReference type="FunFam" id="3.30.420.40:FF:000004">
    <property type="entry name" value="Molecular chaperone DnaK"/>
    <property type="match status" value="1"/>
</dbReference>
<accession>A0A4Z0ZZN3</accession>
<evidence type="ECO:0000256" key="4">
    <source>
        <dbReference type="ARBA" id="ARBA00022553"/>
    </source>
</evidence>
<protein>
    <recommendedName>
        <fullName evidence="3 9">Chaperone protein DnaK</fullName>
    </recommendedName>
    <alternativeName>
        <fullName evidence="9">HSP70</fullName>
    </alternativeName>
    <alternativeName>
        <fullName evidence="9">Heat shock 70 kDa protein</fullName>
    </alternativeName>
    <alternativeName>
        <fullName evidence="9">Heat shock protein 70</fullName>
    </alternativeName>
</protein>
<organism evidence="13 14">
    <name type="scientific">Leptospira jelokensis</name>
    <dbReference type="NCBI Taxonomy" id="2484931"/>
    <lineage>
        <taxon>Bacteria</taxon>
        <taxon>Pseudomonadati</taxon>
        <taxon>Spirochaetota</taxon>
        <taxon>Spirochaetia</taxon>
        <taxon>Leptospirales</taxon>
        <taxon>Leptospiraceae</taxon>
        <taxon>Leptospira</taxon>
    </lineage>
</organism>
<dbReference type="AlphaFoldDB" id="A0A4Z0ZZN3"/>
<evidence type="ECO:0000256" key="7">
    <source>
        <dbReference type="ARBA" id="ARBA00023016"/>
    </source>
</evidence>
<dbReference type="GO" id="GO:0005524">
    <property type="term" value="F:ATP binding"/>
    <property type="evidence" value="ECO:0007669"/>
    <property type="project" value="UniProtKB-UniRule"/>
</dbReference>
<dbReference type="InterPro" id="IPR018181">
    <property type="entry name" value="Heat_shock_70_CS"/>
</dbReference>
<reference evidence="13" key="1">
    <citation type="journal article" date="2019" name="PLoS Negl. Trop. Dis.">
        <title>Revisiting the worldwide diversity of Leptospira species in the environment.</title>
        <authorList>
            <person name="Vincent A.T."/>
            <person name="Schiettekatte O."/>
            <person name="Bourhy P."/>
            <person name="Veyrier F.J."/>
            <person name="Picardeau M."/>
        </authorList>
    </citation>
    <scope>NUCLEOTIDE SEQUENCE [LARGE SCALE GENOMIC DNA]</scope>
    <source>
        <strain evidence="13">201702451</strain>
    </source>
</reference>
<comment type="similarity">
    <text evidence="2 9 10">Belongs to the heat shock protein 70 family.</text>
</comment>
<keyword evidence="6 9" id="KW-0067">ATP-binding</keyword>
<keyword evidence="14" id="KW-1185">Reference proteome</keyword>
<dbReference type="InterPro" id="IPR029048">
    <property type="entry name" value="HSP70_C_sf"/>
</dbReference>
<dbReference type="FunFam" id="3.30.420.40:FF:000020">
    <property type="entry name" value="Chaperone protein HscA homolog"/>
    <property type="match status" value="1"/>
</dbReference>
<name>A0A4Z0ZZN3_9LEPT</name>
<feature type="region of interest" description="Disordered" evidence="12">
    <location>
        <begin position="598"/>
        <end position="644"/>
    </location>
</feature>
<proteinExistence type="evidence at transcript level"/>
<comment type="induction">
    <text evidence="9">By stress conditions e.g. heat shock.</text>
</comment>
<dbReference type="RefSeq" id="WP_135643539.1">
    <property type="nucleotide sequence ID" value="NZ_RQGH01000026.1"/>
</dbReference>
<keyword evidence="4 9" id="KW-0597">Phosphoprotein</keyword>
<dbReference type="EMBL" id="RQGH01000026">
    <property type="protein sequence ID" value="TGL65560.1"/>
    <property type="molecule type" value="Genomic_DNA"/>
</dbReference>
<evidence type="ECO:0000256" key="9">
    <source>
        <dbReference type="HAMAP-Rule" id="MF_00332"/>
    </source>
</evidence>
<dbReference type="Pfam" id="PF00012">
    <property type="entry name" value="HSP70"/>
    <property type="match status" value="1"/>
</dbReference>
<dbReference type="FunFam" id="1.20.1270.10:FF:000001">
    <property type="entry name" value="Molecular chaperone DnaK"/>
    <property type="match status" value="1"/>
</dbReference>
<dbReference type="GO" id="GO:0005737">
    <property type="term" value="C:cytoplasm"/>
    <property type="evidence" value="ECO:0007669"/>
    <property type="project" value="UniProtKB-ARBA"/>
</dbReference>